<dbReference type="EMBL" id="JANPWB010000005">
    <property type="protein sequence ID" value="KAJ1190005.1"/>
    <property type="molecule type" value="Genomic_DNA"/>
</dbReference>
<organism evidence="2 3">
    <name type="scientific">Pleurodeles waltl</name>
    <name type="common">Iberian ribbed newt</name>
    <dbReference type="NCBI Taxonomy" id="8319"/>
    <lineage>
        <taxon>Eukaryota</taxon>
        <taxon>Metazoa</taxon>
        <taxon>Chordata</taxon>
        <taxon>Craniata</taxon>
        <taxon>Vertebrata</taxon>
        <taxon>Euteleostomi</taxon>
        <taxon>Amphibia</taxon>
        <taxon>Batrachia</taxon>
        <taxon>Caudata</taxon>
        <taxon>Salamandroidea</taxon>
        <taxon>Salamandridae</taxon>
        <taxon>Pleurodelinae</taxon>
        <taxon>Pleurodeles</taxon>
    </lineage>
</organism>
<accession>A0AAV7UNY6</accession>
<keyword evidence="3" id="KW-1185">Reference proteome</keyword>
<evidence type="ECO:0000313" key="3">
    <source>
        <dbReference type="Proteomes" id="UP001066276"/>
    </source>
</evidence>
<gene>
    <name evidence="2" type="ORF">NDU88_006745</name>
</gene>
<feature type="region of interest" description="Disordered" evidence="1">
    <location>
        <begin position="1"/>
        <end position="24"/>
    </location>
</feature>
<sequence length="80" mass="8751">MVRVHHSTSKRKYDPAKEQATKQRAQVVAEVEQHSASISSFSPTSSEYGEVGHLDDDLALIDTLLLGGPELMPMTADEVL</sequence>
<dbReference type="AlphaFoldDB" id="A0AAV7UNY6"/>
<evidence type="ECO:0000313" key="2">
    <source>
        <dbReference type="EMBL" id="KAJ1190005.1"/>
    </source>
</evidence>
<evidence type="ECO:0000256" key="1">
    <source>
        <dbReference type="SAM" id="MobiDB-lite"/>
    </source>
</evidence>
<protein>
    <submittedName>
        <fullName evidence="2">Uncharacterized protein</fullName>
    </submittedName>
</protein>
<comment type="caution">
    <text evidence="2">The sequence shown here is derived from an EMBL/GenBank/DDBJ whole genome shotgun (WGS) entry which is preliminary data.</text>
</comment>
<name>A0AAV7UNY6_PLEWA</name>
<feature type="compositionally biased region" description="Basic residues" evidence="1">
    <location>
        <begin position="1"/>
        <end position="10"/>
    </location>
</feature>
<feature type="compositionally biased region" description="Basic and acidic residues" evidence="1">
    <location>
        <begin position="11"/>
        <end position="21"/>
    </location>
</feature>
<dbReference type="Proteomes" id="UP001066276">
    <property type="component" value="Chromosome 3_1"/>
</dbReference>
<proteinExistence type="predicted"/>
<reference evidence="2" key="1">
    <citation type="journal article" date="2022" name="bioRxiv">
        <title>Sequencing and chromosome-scale assembly of the giantPleurodeles waltlgenome.</title>
        <authorList>
            <person name="Brown T."/>
            <person name="Elewa A."/>
            <person name="Iarovenko S."/>
            <person name="Subramanian E."/>
            <person name="Araus A.J."/>
            <person name="Petzold A."/>
            <person name="Susuki M."/>
            <person name="Suzuki K.-i.T."/>
            <person name="Hayashi T."/>
            <person name="Toyoda A."/>
            <person name="Oliveira C."/>
            <person name="Osipova E."/>
            <person name="Leigh N.D."/>
            <person name="Simon A."/>
            <person name="Yun M.H."/>
        </authorList>
    </citation>
    <scope>NUCLEOTIDE SEQUENCE</scope>
    <source>
        <strain evidence="2">20211129_DDA</strain>
        <tissue evidence="2">Liver</tissue>
    </source>
</reference>